<dbReference type="AlphaFoldDB" id="A0A9P4P354"/>
<dbReference type="OrthoDB" id="4142625at2759"/>
<dbReference type="EMBL" id="MU007012">
    <property type="protein sequence ID" value="KAF2435918.1"/>
    <property type="molecule type" value="Genomic_DNA"/>
</dbReference>
<evidence type="ECO:0000313" key="2">
    <source>
        <dbReference type="EMBL" id="KAF2435918.1"/>
    </source>
</evidence>
<proteinExistence type="predicted"/>
<evidence type="ECO:0000256" key="1">
    <source>
        <dbReference type="SAM" id="MobiDB-lite"/>
    </source>
</evidence>
<comment type="caution">
    <text evidence="2">The sequence shown here is derived from an EMBL/GenBank/DDBJ whole genome shotgun (WGS) entry which is preliminary data.</text>
</comment>
<gene>
    <name evidence="2" type="ORF">EJ08DRAFT_692491</name>
</gene>
<feature type="compositionally biased region" description="Low complexity" evidence="1">
    <location>
        <begin position="47"/>
        <end position="69"/>
    </location>
</feature>
<protein>
    <submittedName>
        <fullName evidence="2">Uncharacterized protein</fullName>
    </submittedName>
</protein>
<feature type="compositionally biased region" description="Pro residues" evidence="1">
    <location>
        <begin position="30"/>
        <end position="39"/>
    </location>
</feature>
<accession>A0A9P4P354</accession>
<name>A0A9P4P354_9PEZI</name>
<organism evidence="2 3">
    <name type="scientific">Tothia fuscella</name>
    <dbReference type="NCBI Taxonomy" id="1048955"/>
    <lineage>
        <taxon>Eukaryota</taxon>
        <taxon>Fungi</taxon>
        <taxon>Dikarya</taxon>
        <taxon>Ascomycota</taxon>
        <taxon>Pezizomycotina</taxon>
        <taxon>Dothideomycetes</taxon>
        <taxon>Pleosporomycetidae</taxon>
        <taxon>Venturiales</taxon>
        <taxon>Cylindrosympodiaceae</taxon>
        <taxon>Tothia</taxon>
    </lineage>
</organism>
<dbReference type="Proteomes" id="UP000800235">
    <property type="component" value="Unassembled WGS sequence"/>
</dbReference>
<reference evidence="2" key="1">
    <citation type="journal article" date="2020" name="Stud. Mycol.">
        <title>101 Dothideomycetes genomes: a test case for predicting lifestyles and emergence of pathogens.</title>
        <authorList>
            <person name="Haridas S."/>
            <person name="Albert R."/>
            <person name="Binder M."/>
            <person name="Bloem J."/>
            <person name="Labutti K."/>
            <person name="Salamov A."/>
            <person name="Andreopoulos B."/>
            <person name="Baker S."/>
            <person name="Barry K."/>
            <person name="Bills G."/>
            <person name="Bluhm B."/>
            <person name="Cannon C."/>
            <person name="Castanera R."/>
            <person name="Culley D."/>
            <person name="Daum C."/>
            <person name="Ezra D."/>
            <person name="Gonzalez J."/>
            <person name="Henrissat B."/>
            <person name="Kuo A."/>
            <person name="Liang C."/>
            <person name="Lipzen A."/>
            <person name="Lutzoni F."/>
            <person name="Magnuson J."/>
            <person name="Mondo S."/>
            <person name="Nolan M."/>
            <person name="Ohm R."/>
            <person name="Pangilinan J."/>
            <person name="Park H.-J."/>
            <person name="Ramirez L."/>
            <person name="Alfaro M."/>
            <person name="Sun H."/>
            <person name="Tritt A."/>
            <person name="Yoshinaga Y."/>
            <person name="Zwiers L.-H."/>
            <person name="Turgeon B."/>
            <person name="Goodwin S."/>
            <person name="Spatafora J."/>
            <person name="Crous P."/>
            <person name="Grigoriev I."/>
        </authorList>
    </citation>
    <scope>NUCLEOTIDE SEQUENCE</scope>
    <source>
        <strain evidence="2">CBS 130266</strain>
    </source>
</reference>
<feature type="region of interest" description="Disordered" evidence="1">
    <location>
        <begin position="29"/>
        <end position="70"/>
    </location>
</feature>
<keyword evidence="3" id="KW-1185">Reference proteome</keyword>
<evidence type="ECO:0000313" key="3">
    <source>
        <dbReference type="Proteomes" id="UP000800235"/>
    </source>
</evidence>
<sequence length="217" mass="24604">MPGTSYAITCAWAKMLNWWQAEHEALHHPIAPPPGPLPIPTLSKTISQPSKPSQPQTPSSRQPWTSPPSNKSNILYDLPPGFQIEPELDASKPAKTPEAHMIKIRNGPYIVQPMKMFMEFAYLPMPCRDCFETALMGDLEYENETKVHIEHGDWLHHMTMTNSGKTDLVCPLLGFNPQRMYSAGNEREVSRINVNGHKYGKHIDPREAYTMLVELMN</sequence>